<dbReference type="SUPFAM" id="SSF53697">
    <property type="entry name" value="SIS domain"/>
    <property type="match status" value="1"/>
</dbReference>
<dbReference type="GeneID" id="11139210"/>
<dbReference type="STRING" id="694429.Pyrfu_0742"/>
<evidence type="ECO:0000313" key="3">
    <source>
        <dbReference type="Proteomes" id="UP000001037"/>
    </source>
</evidence>
<dbReference type="InParanoid" id="G0EDC6"/>
<dbReference type="InterPro" id="IPR046348">
    <property type="entry name" value="SIS_dom_sf"/>
</dbReference>
<dbReference type="AlphaFoldDB" id="G0EDC6"/>
<sequence>MTRCWRELRNDLEMIPEIVEKQIEETIVPEGLGEQRLVFIGSGDSFAAALVAEHAGIGVARDPLDVLVAGVDGPGDAILLSVGGRSKRVVDAARFLSSRGFRIIAVTGNERSPLARTAHVTVKLVYSDLACGMGAARHVAMLAALSALFNARPRIPEKLVEEPLPFDPQAVYAGVGVGVASALFMVLKICELLADCATWWHLEQFAHAPVYGTRSNILVVYPDPRCERSTLEEYLSAFREAGFEVTTVPVLNDPWSTAILHATLAISSAAETAFSRGIEEPGYRAHPALSRLTRLIYLEE</sequence>
<dbReference type="Proteomes" id="UP000001037">
    <property type="component" value="Chromosome"/>
</dbReference>
<dbReference type="HOGENOM" id="CLU_926279_0_0_2"/>
<dbReference type="Gene3D" id="3.40.50.10490">
    <property type="entry name" value="Glucose-6-phosphate isomerase like protein, domain 1"/>
    <property type="match status" value="1"/>
</dbReference>
<feature type="domain" description="SIS" evidence="1">
    <location>
        <begin position="27"/>
        <end position="156"/>
    </location>
</feature>
<accession>G0EDC6</accession>
<evidence type="ECO:0000313" key="2">
    <source>
        <dbReference type="EMBL" id="AEM38611.1"/>
    </source>
</evidence>
<organism evidence="2 3">
    <name type="scientific">Pyrolobus fumarii (strain DSM 11204 / 1A)</name>
    <dbReference type="NCBI Taxonomy" id="694429"/>
    <lineage>
        <taxon>Archaea</taxon>
        <taxon>Thermoproteota</taxon>
        <taxon>Thermoprotei</taxon>
        <taxon>Desulfurococcales</taxon>
        <taxon>Pyrodictiaceae</taxon>
        <taxon>Pyrolobus</taxon>
    </lineage>
</organism>
<dbReference type="eggNOG" id="arCOG00059">
    <property type="taxonomic scope" value="Archaea"/>
</dbReference>
<name>G0EDC6_PYRF1</name>
<dbReference type="GO" id="GO:1901135">
    <property type="term" value="P:carbohydrate derivative metabolic process"/>
    <property type="evidence" value="ECO:0007669"/>
    <property type="project" value="InterPro"/>
</dbReference>
<evidence type="ECO:0000259" key="1">
    <source>
        <dbReference type="PROSITE" id="PS51464"/>
    </source>
</evidence>
<dbReference type="GO" id="GO:0016853">
    <property type="term" value="F:isomerase activity"/>
    <property type="evidence" value="ECO:0007669"/>
    <property type="project" value="UniProtKB-KW"/>
</dbReference>
<dbReference type="PROSITE" id="PS51464">
    <property type="entry name" value="SIS"/>
    <property type="match status" value="1"/>
</dbReference>
<keyword evidence="2" id="KW-0413">Isomerase</keyword>
<dbReference type="OrthoDB" id="34358at2157"/>
<dbReference type="Pfam" id="PF01380">
    <property type="entry name" value="SIS"/>
    <property type="match status" value="1"/>
</dbReference>
<protein>
    <submittedName>
        <fullName evidence="2">Sugar isomerase (SIS)</fullName>
    </submittedName>
</protein>
<dbReference type="GO" id="GO:0097367">
    <property type="term" value="F:carbohydrate derivative binding"/>
    <property type="evidence" value="ECO:0007669"/>
    <property type="project" value="InterPro"/>
</dbReference>
<dbReference type="EMBL" id="CP002838">
    <property type="protein sequence ID" value="AEM38611.1"/>
    <property type="molecule type" value="Genomic_DNA"/>
</dbReference>
<proteinExistence type="predicted"/>
<gene>
    <name evidence="2" type="ordered locus">Pyrfu_0742</name>
</gene>
<keyword evidence="3" id="KW-1185">Reference proteome</keyword>
<dbReference type="KEGG" id="pfm:Pyrfu_0742"/>
<reference evidence="2 3" key="1">
    <citation type="journal article" date="2011" name="Stand. Genomic Sci.">
        <title>Complete genome sequence of the hyperthermophilic chemolithoautotroph Pyrolobus fumarii type strain (1A).</title>
        <authorList>
            <person name="Anderson I."/>
            <person name="Goker M."/>
            <person name="Nolan M."/>
            <person name="Lucas S."/>
            <person name="Hammon N."/>
            <person name="Deshpande S."/>
            <person name="Cheng J.F."/>
            <person name="Tapia R."/>
            <person name="Han C."/>
            <person name="Goodwin L."/>
            <person name="Pitluck S."/>
            <person name="Huntemann M."/>
            <person name="Liolios K."/>
            <person name="Ivanova N."/>
            <person name="Pagani I."/>
            <person name="Mavromatis K."/>
            <person name="Ovchinikova G."/>
            <person name="Pati A."/>
            <person name="Chen A."/>
            <person name="Palaniappan K."/>
            <person name="Land M."/>
            <person name="Hauser L."/>
            <person name="Brambilla E.M."/>
            <person name="Huber H."/>
            <person name="Yasawong M."/>
            <person name="Rohde M."/>
            <person name="Spring S."/>
            <person name="Abt B."/>
            <person name="Sikorski J."/>
            <person name="Wirth R."/>
            <person name="Detter J.C."/>
            <person name="Woyke T."/>
            <person name="Bristow J."/>
            <person name="Eisen J.A."/>
            <person name="Markowitz V."/>
            <person name="Hugenholtz P."/>
            <person name="Kyrpides N.C."/>
            <person name="Klenk H.P."/>
            <person name="Lapidus A."/>
        </authorList>
    </citation>
    <scope>NUCLEOTIDE SEQUENCE [LARGE SCALE GENOMIC DNA]</scope>
    <source>
        <strain evidence="3">DSM 11204 / 1A</strain>
    </source>
</reference>
<dbReference type="InterPro" id="IPR001347">
    <property type="entry name" value="SIS_dom"/>
</dbReference>
<dbReference type="RefSeq" id="WP_014026288.1">
    <property type="nucleotide sequence ID" value="NC_015931.1"/>
</dbReference>